<protein>
    <submittedName>
        <fullName evidence="7">AI-2E family transporter</fullName>
    </submittedName>
</protein>
<feature type="transmembrane region" description="Helical" evidence="6">
    <location>
        <begin position="243"/>
        <end position="265"/>
    </location>
</feature>
<dbReference type="PANTHER" id="PTHR21716:SF4">
    <property type="entry name" value="TRANSMEMBRANE PROTEIN 245"/>
    <property type="match status" value="1"/>
</dbReference>
<keyword evidence="3 6" id="KW-0812">Transmembrane</keyword>
<dbReference type="PANTHER" id="PTHR21716">
    <property type="entry name" value="TRANSMEMBRANE PROTEIN"/>
    <property type="match status" value="1"/>
</dbReference>
<comment type="subcellular location">
    <subcellularLocation>
        <location evidence="1">Membrane</location>
        <topology evidence="1">Multi-pass membrane protein</topology>
    </subcellularLocation>
</comment>
<feature type="transmembrane region" description="Helical" evidence="6">
    <location>
        <begin position="314"/>
        <end position="344"/>
    </location>
</feature>
<keyword evidence="5 6" id="KW-0472">Membrane</keyword>
<evidence type="ECO:0000256" key="1">
    <source>
        <dbReference type="ARBA" id="ARBA00004141"/>
    </source>
</evidence>
<dbReference type="Pfam" id="PF01594">
    <property type="entry name" value="AI-2E_transport"/>
    <property type="match status" value="1"/>
</dbReference>
<name>A0ABS7XBG4_9GAMM</name>
<sequence length="361" mass="39224">MKHGFKTESRHYVLIGALLLALYGSYLLVAPYVGAIILAFVLSLLCFPVHQYIENKLPGRPNLVASISCLLLVVVILVPATLVFMAIVQQGVAFTKQSYAWLSDGGAEQLLQQPLVQSALDNINRVLPTENISGESIVQQLTEFASGFGKELLNLSTKLLGDVTGLVFGFVMMLFILFFLLRDHDKVVTTLHWILPLSRSQEEALLNEAKTVARSAVMGSFLTAIAQGIAGGIAMAIVGLPGLFWGTMMAFASFIPAVGTALIWLPASLYLFLTGDWPWAIFMAVWGVVVVGSIDNVLRPILMHGSSGMSTLLIFLSLLGGIQLFGLIGVIYGPIIFALTLVLLKLYATEFKDFLEQQDKS</sequence>
<organism evidence="7 8">
    <name type="scientific">Rheinheimera maricola</name>
    <dbReference type="NCBI Taxonomy" id="2793282"/>
    <lineage>
        <taxon>Bacteria</taxon>
        <taxon>Pseudomonadati</taxon>
        <taxon>Pseudomonadota</taxon>
        <taxon>Gammaproteobacteria</taxon>
        <taxon>Chromatiales</taxon>
        <taxon>Chromatiaceae</taxon>
        <taxon>Rheinheimera</taxon>
    </lineage>
</organism>
<reference evidence="7 8" key="2">
    <citation type="submission" date="2021-08" db="EMBL/GenBank/DDBJ databases">
        <title>Rheinheimera aquimaris sp. nov., isolated from seawater of the East Sea in Korea.</title>
        <authorList>
            <person name="Kim K.H."/>
            <person name="Wenting R."/>
            <person name="Kim K.R."/>
            <person name="Jeon C.O."/>
        </authorList>
    </citation>
    <scope>NUCLEOTIDE SEQUENCE [LARGE SCALE GENOMIC DNA]</scope>
    <source>
        <strain evidence="7 8">MA-13</strain>
    </source>
</reference>
<evidence type="ECO:0000256" key="6">
    <source>
        <dbReference type="SAM" id="Phobius"/>
    </source>
</evidence>
<dbReference type="EMBL" id="JAERPS020000005">
    <property type="protein sequence ID" value="MBZ9612895.1"/>
    <property type="molecule type" value="Genomic_DNA"/>
</dbReference>
<reference evidence="7 8" key="1">
    <citation type="submission" date="2020-12" db="EMBL/GenBank/DDBJ databases">
        <authorList>
            <person name="Ruan W."/>
            <person name="Khan S.A."/>
            <person name="Jeon C.O."/>
        </authorList>
    </citation>
    <scope>NUCLEOTIDE SEQUENCE [LARGE SCALE GENOMIC DNA]</scope>
    <source>
        <strain evidence="7 8">MA-13</strain>
    </source>
</reference>
<feature type="transmembrane region" description="Helical" evidence="6">
    <location>
        <begin position="12"/>
        <end position="29"/>
    </location>
</feature>
<comment type="similarity">
    <text evidence="2">Belongs to the autoinducer-2 exporter (AI-2E) (TC 2.A.86) family.</text>
</comment>
<evidence type="ECO:0000256" key="3">
    <source>
        <dbReference type="ARBA" id="ARBA00022692"/>
    </source>
</evidence>
<evidence type="ECO:0000313" key="8">
    <source>
        <dbReference type="Proteomes" id="UP000663814"/>
    </source>
</evidence>
<feature type="transmembrane region" description="Helical" evidence="6">
    <location>
        <begin position="277"/>
        <end position="294"/>
    </location>
</feature>
<keyword evidence="4 6" id="KW-1133">Transmembrane helix</keyword>
<feature type="transmembrane region" description="Helical" evidence="6">
    <location>
        <begin position="216"/>
        <end position="237"/>
    </location>
</feature>
<accession>A0ABS7XBG4</accession>
<evidence type="ECO:0000313" key="7">
    <source>
        <dbReference type="EMBL" id="MBZ9612895.1"/>
    </source>
</evidence>
<evidence type="ECO:0000256" key="4">
    <source>
        <dbReference type="ARBA" id="ARBA00022989"/>
    </source>
</evidence>
<dbReference type="Proteomes" id="UP000663814">
    <property type="component" value="Unassembled WGS sequence"/>
</dbReference>
<proteinExistence type="inferred from homology"/>
<evidence type="ECO:0000256" key="5">
    <source>
        <dbReference type="ARBA" id="ARBA00023136"/>
    </source>
</evidence>
<keyword evidence="8" id="KW-1185">Reference proteome</keyword>
<gene>
    <name evidence="7" type="ORF">I4W93_014995</name>
</gene>
<feature type="transmembrane region" description="Helical" evidence="6">
    <location>
        <begin position="35"/>
        <end position="53"/>
    </location>
</feature>
<feature type="transmembrane region" description="Helical" evidence="6">
    <location>
        <begin position="163"/>
        <end position="181"/>
    </location>
</feature>
<feature type="transmembrane region" description="Helical" evidence="6">
    <location>
        <begin position="65"/>
        <end position="88"/>
    </location>
</feature>
<dbReference type="InterPro" id="IPR002549">
    <property type="entry name" value="AI-2E-like"/>
</dbReference>
<dbReference type="RefSeq" id="WP_205312373.1">
    <property type="nucleotide sequence ID" value="NZ_JAERPS020000005.1"/>
</dbReference>
<evidence type="ECO:0000256" key="2">
    <source>
        <dbReference type="ARBA" id="ARBA00009773"/>
    </source>
</evidence>
<comment type="caution">
    <text evidence="7">The sequence shown here is derived from an EMBL/GenBank/DDBJ whole genome shotgun (WGS) entry which is preliminary data.</text>
</comment>